<evidence type="ECO:0000313" key="4">
    <source>
        <dbReference type="Proteomes" id="UP000185478"/>
    </source>
</evidence>
<protein>
    <recommendedName>
        <fullName evidence="1">3'-5' exoribonuclease</fullName>
        <ecNumber evidence="1">3.1.13.-</ecNumber>
    </recommendedName>
</protein>
<dbReference type="InterPro" id="IPR012337">
    <property type="entry name" value="RNaseH-like_sf"/>
</dbReference>
<keyword evidence="1" id="KW-0378">Hydrolase</keyword>
<feature type="domain" description="3'-5' exoribonuclease Rv2179c-like" evidence="2">
    <location>
        <begin position="2"/>
        <end position="153"/>
    </location>
</feature>
<feature type="binding site" evidence="1">
    <location>
        <position position="6"/>
    </location>
    <ligand>
        <name>Mg(2+)</name>
        <dbReference type="ChEBI" id="CHEBI:18420"/>
        <note>catalytic</note>
    </ligand>
</feature>
<feature type="region of interest" description="RNA binding" evidence="1">
    <location>
        <begin position="6"/>
        <end position="9"/>
    </location>
</feature>
<dbReference type="SUPFAM" id="SSF53098">
    <property type="entry name" value="Ribonuclease H-like"/>
    <property type="match status" value="1"/>
</dbReference>
<keyword evidence="1" id="KW-0460">Magnesium</keyword>
<organism evidence="3 4">
    <name type="scientific">Corynebacterium aquilae DSM 44791</name>
    <dbReference type="NCBI Taxonomy" id="1431546"/>
    <lineage>
        <taxon>Bacteria</taxon>
        <taxon>Bacillati</taxon>
        <taxon>Actinomycetota</taxon>
        <taxon>Actinomycetes</taxon>
        <taxon>Mycobacteriales</taxon>
        <taxon>Corynebacteriaceae</taxon>
        <taxon>Corynebacterium</taxon>
    </lineage>
</organism>
<evidence type="ECO:0000259" key="2">
    <source>
        <dbReference type="Pfam" id="PF16473"/>
    </source>
</evidence>
<keyword evidence="1" id="KW-0479">Metal-binding</keyword>
<dbReference type="STRING" id="1431546.CAQU_08550"/>
<comment type="function">
    <text evidence="1">Exonuclease that cleaves single-stranded 3' overhangs of double-stranded RNA.</text>
</comment>
<dbReference type="EC" id="3.1.13.-" evidence="1"/>
<dbReference type="RefSeq" id="WP_075726851.1">
    <property type="nucleotide sequence ID" value="NZ_CP009245.1"/>
</dbReference>
<keyword evidence="4" id="KW-1185">Reference proteome</keyword>
<dbReference type="AlphaFoldDB" id="A0A1L7CGX1"/>
<dbReference type="InterPro" id="IPR033390">
    <property type="entry name" value="Rv2179c-like"/>
</dbReference>
<dbReference type="EMBL" id="CP009245">
    <property type="protein sequence ID" value="APT85111.1"/>
    <property type="molecule type" value="Genomic_DNA"/>
</dbReference>
<dbReference type="Pfam" id="PF16473">
    <property type="entry name" value="Rv2179c-like"/>
    <property type="match status" value="1"/>
</dbReference>
<comment type="cofactor">
    <cofactor evidence="1">
        <name>Mg(2+)</name>
        <dbReference type="ChEBI" id="CHEBI:18420"/>
    </cofactor>
    <text evidence="1">Binds 1 Mg(2+) ion per subunit.</text>
</comment>
<dbReference type="NCBIfam" id="NF033638">
    <property type="entry name" value="RNase_AS"/>
    <property type="match status" value="1"/>
</dbReference>
<evidence type="ECO:0000313" key="3">
    <source>
        <dbReference type="EMBL" id="APT85111.1"/>
    </source>
</evidence>
<comment type="subunit">
    <text evidence="1">Homodimer.</text>
</comment>
<accession>A0A1L7CGX1</accession>
<sequence length="171" mass="19266">MRYFYDTEFIEDGTTIELVSIGIVAEDGREYYAVSTDFDAKKANSWVKTHVLNQLPSPADKAWRSKETIAREVKDFLTAKGRCELFAWVGSYDHVVLAQLYGAMPDMPKGLPHYTGELKQLWVLAGRPQLPPIPQGAHDALVDARHNKAKYEVISKTLNLRPDGTARTSRD</sequence>
<keyword evidence="1" id="KW-0269">Exonuclease</keyword>
<dbReference type="HAMAP" id="MF_00977">
    <property type="entry name" value="3_5_Exoribonuc_actinobact"/>
    <property type="match status" value="1"/>
</dbReference>
<dbReference type="GO" id="GO:0008408">
    <property type="term" value="F:3'-5' exonuclease activity"/>
    <property type="evidence" value="ECO:0007669"/>
    <property type="project" value="InterPro"/>
</dbReference>
<dbReference type="Proteomes" id="UP000185478">
    <property type="component" value="Chromosome"/>
</dbReference>
<dbReference type="InterPro" id="IPR030853">
    <property type="entry name" value="3_5_Exoribonuc_actinobac"/>
</dbReference>
<dbReference type="InterPro" id="IPR036397">
    <property type="entry name" value="RNaseH_sf"/>
</dbReference>
<keyword evidence="1" id="KW-0540">Nuclease</keyword>
<dbReference type="KEGG" id="caqu:CAQU_08550"/>
<gene>
    <name evidence="3" type="ORF">CAQU_08550</name>
</gene>
<dbReference type="Gene3D" id="3.30.420.10">
    <property type="entry name" value="Ribonuclease H-like superfamily/Ribonuclease H"/>
    <property type="match status" value="1"/>
</dbReference>
<reference evidence="3 4" key="1">
    <citation type="submission" date="2014-08" db="EMBL/GenBank/DDBJ databases">
        <title>Complete genome sequence of Corynebacterium aquilae S-613T(T) (=DSM 44791(T)), isolated from the choana of a healthy golden eagle.</title>
        <authorList>
            <person name="Ruckert C."/>
            <person name="Albersmeier A."/>
            <person name="Winkler A."/>
            <person name="Kalinowski J."/>
        </authorList>
    </citation>
    <scope>NUCLEOTIDE SEQUENCE [LARGE SCALE GENOMIC DNA]</scope>
    <source>
        <strain evidence="3 4">S-613</strain>
    </source>
</reference>
<dbReference type="OrthoDB" id="4640719at2"/>
<dbReference type="GO" id="GO:0000287">
    <property type="term" value="F:magnesium ion binding"/>
    <property type="evidence" value="ECO:0007669"/>
    <property type="project" value="UniProtKB-UniRule"/>
</dbReference>
<evidence type="ECO:0000256" key="1">
    <source>
        <dbReference type="HAMAP-Rule" id="MF_00977"/>
    </source>
</evidence>
<dbReference type="GO" id="GO:0004532">
    <property type="term" value="F:RNA exonuclease activity"/>
    <property type="evidence" value="ECO:0007669"/>
    <property type="project" value="UniProtKB-UniRule"/>
</dbReference>
<name>A0A1L7CGX1_9CORY</name>
<dbReference type="GO" id="GO:0003676">
    <property type="term" value="F:nucleic acid binding"/>
    <property type="evidence" value="ECO:0007669"/>
    <property type="project" value="InterPro"/>
</dbReference>
<proteinExistence type="inferred from homology"/>